<name>A0A164I8P4_9CRUS</name>
<accession>A0A164I8P4</accession>
<proteinExistence type="predicted"/>
<organism evidence="2 3">
    <name type="scientific">Daphnia magna</name>
    <dbReference type="NCBI Taxonomy" id="35525"/>
    <lineage>
        <taxon>Eukaryota</taxon>
        <taxon>Metazoa</taxon>
        <taxon>Ecdysozoa</taxon>
        <taxon>Arthropoda</taxon>
        <taxon>Crustacea</taxon>
        <taxon>Branchiopoda</taxon>
        <taxon>Diplostraca</taxon>
        <taxon>Cladocera</taxon>
        <taxon>Anomopoda</taxon>
        <taxon>Daphniidae</taxon>
        <taxon>Daphnia</taxon>
    </lineage>
</organism>
<feature type="compositionally biased region" description="Basic and acidic residues" evidence="1">
    <location>
        <begin position="75"/>
        <end position="84"/>
    </location>
</feature>
<dbReference type="AlphaFoldDB" id="A0A164I8P4"/>
<evidence type="ECO:0000313" key="3">
    <source>
        <dbReference type="Proteomes" id="UP000076858"/>
    </source>
</evidence>
<evidence type="ECO:0000256" key="1">
    <source>
        <dbReference type="SAM" id="MobiDB-lite"/>
    </source>
</evidence>
<feature type="compositionally biased region" description="Low complexity" evidence="1">
    <location>
        <begin position="53"/>
        <end position="63"/>
    </location>
</feature>
<feature type="compositionally biased region" description="Basic and acidic residues" evidence="1">
    <location>
        <begin position="124"/>
        <end position="134"/>
    </location>
</feature>
<sequence length="142" mass="15747">HRALHPHPPRSTLPRRHGHALRLHLLGGVRRPVAGGGQDQPAQPVACRHRPLRLQPLRQGRPGALQGQPGLLPRQARDRQPDLRHHPRPQRAPAEGARRRVPAGALPETRGRGRHPQRPAPGGGRDRRAADHLRGHQHRAQA</sequence>
<dbReference type="Proteomes" id="UP000076858">
    <property type="component" value="Unassembled WGS sequence"/>
</dbReference>
<protein>
    <submittedName>
        <fullName evidence="2">Oligopeptide-binding oppA-like protein</fullName>
    </submittedName>
</protein>
<comment type="caution">
    <text evidence="2">The sequence shown here is derived from an EMBL/GenBank/DDBJ whole genome shotgun (WGS) entry which is preliminary data.</text>
</comment>
<evidence type="ECO:0000313" key="2">
    <source>
        <dbReference type="EMBL" id="KZS01000.1"/>
    </source>
</evidence>
<keyword evidence="3" id="KW-1185">Reference proteome</keyword>
<feature type="non-terminal residue" evidence="2">
    <location>
        <position position="142"/>
    </location>
</feature>
<reference evidence="2 3" key="1">
    <citation type="submission" date="2016-03" db="EMBL/GenBank/DDBJ databases">
        <title>EvidentialGene: Evidence-directed Construction of Genes on Genomes.</title>
        <authorList>
            <person name="Gilbert D.G."/>
            <person name="Choi J.-H."/>
            <person name="Mockaitis K."/>
            <person name="Colbourne J."/>
            <person name="Pfrender M."/>
        </authorList>
    </citation>
    <scope>NUCLEOTIDE SEQUENCE [LARGE SCALE GENOMIC DNA]</scope>
    <source>
        <strain evidence="2 3">Xinb3</strain>
        <tissue evidence="2">Complete organism</tissue>
    </source>
</reference>
<gene>
    <name evidence="2" type="ORF">APZ42_002480</name>
</gene>
<feature type="region of interest" description="Disordered" evidence="1">
    <location>
        <begin position="30"/>
        <end position="142"/>
    </location>
</feature>
<feature type="non-terminal residue" evidence="2">
    <location>
        <position position="1"/>
    </location>
</feature>
<dbReference type="EMBL" id="LRGB01007902">
    <property type="protein sequence ID" value="KZS01000.1"/>
    <property type="molecule type" value="Genomic_DNA"/>
</dbReference>